<keyword evidence="3 7" id="KW-0413">Isomerase</keyword>
<evidence type="ECO:0000313" key="10">
    <source>
        <dbReference type="EMBL" id="VUX56205.1"/>
    </source>
</evidence>
<dbReference type="GO" id="GO:0160139">
    <property type="term" value="F:23S rRNA pseudouridine(2605) synthase activity"/>
    <property type="evidence" value="ECO:0007669"/>
    <property type="project" value="UniProtKB-EC"/>
</dbReference>
<sequence length="273" mass="30592">MAERVQKVLAAAGHGSRREIEVWIRAGRLSIDGRVAVLGDTVSGQERFLLDSRRLHVRAAPVPHQHIIYNKPADEITSRTDPEGRRVVFESLPELSGARWVAVGRLDLTTSGLLIFTTDGALANALMHPSSEVVRRYSVRVHGKPTQAEIAKLKAGIKLEDGMASFDSVEAQGGEGANRWFNVSIREGRNREVRRLWEAVGQRVSRLMRIAYGPIELPRKLRRGKYEALGSVQVRLLYRAAGLRAPVDISMAKQRPRVRKKGAKKKRKIFKKQ</sequence>
<comment type="catalytic activity">
    <reaction evidence="4">
        <text>uridine(2605) in 23S rRNA = pseudouridine(2605) in 23S rRNA</text>
        <dbReference type="Rhea" id="RHEA:42520"/>
        <dbReference type="Rhea" id="RHEA-COMP:10095"/>
        <dbReference type="Rhea" id="RHEA-COMP:10096"/>
        <dbReference type="ChEBI" id="CHEBI:65314"/>
        <dbReference type="ChEBI" id="CHEBI:65315"/>
        <dbReference type="EC" id="5.4.99.22"/>
    </reaction>
</comment>
<dbReference type="InterPro" id="IPR000748">
    <property type="entry name" value="PsdUridine_synth_RsuA/RluB/E/F"/>
</dbReference>
<dbReference type="GO" id="GO:0000455">
    <property type="term" value="P:enzyme-directed rRNA pseudouridine synthesis"/>
    <property type="evidence" value="ECO:0007669"/>
    <property type="project" value="UniProtKB-ARBA"/>
</dbReference>
<dbReference type="SMART" id="SM00363">
    <property type="entry name" value="S4"/>
    <property type="match status" value="1"/>
</dbReference>
<evidence type="ECO:0000256" key="2">
    <source>
        <dbReference type="ARBA" id="ARBA00022884"/>
    </source>
</evidence>
<accession>A0A7D9H5A5</accession>
<dbReference type="Pfam" id="PF01479">
    <property type="entry name" value="S4"/>
    <property type="match status" value="1"/>
</dbReference>
<dbReference type="InterPro" id="IPR036986">
    <property type="entry name" value="S4_RNA-bd_sf"/>
</dbReference>
<evidence type="ECO:0000256" key="7">
    <source>
        <dbReference type="RuleBase" id="RU003887"/>
    </source>
</evidence>
<dbReference type="GO" id="GO:0016829">
    <property type="term" value="F:lyase activity"/>
    <property type="evidence" value="ECO:0007669"/>
    <property type="project" value="UniProtKB-KW"/>
</dbReference>
<dbReference type="InterPro" id="IPR050343">
    <property type="entry name" value="RsuA_PseudoU_synthase"/>
</dbReference>
<feature type="region of interest" description="Disordered" evidence="8">
    <location>
        <begin position="254"/>
        <end position="273"/>
    </location>
</feature>
<name>A0A7D9H5A5_9GAMM</name>
<dbReference type="EMBL" id="LR633967">
    <property type="protein sequence ID" value="VUX56205.1"/>
    <property type="molecule type" value="Genomic_DNA"/>
</dbReference>
<dbReference type="InterPro" id="IPR018496">
    <property type="entry name" value="PsdUridine_synth_RsuA/RluB_CS"/>
</dbReference>
<reference evidence="10" key="1">
    <citation type="submission" date="2019-07" db="EMBL/GenBank/DDBJ databases">
        <authorList>
            <person name="Weber M."/>
            <person name="Kostadinov I."/>
            <person name="Kostadinov D I."/>
        </authorList>
    </citation>
    <scope>NUCLEOTIDE SEQUENCE</scope>
    <source>
        <strain evidence="10">Gfbio:sag-sample-m06:053724c1-46a9-4a36-b237-ea2bf867836b</strain>
    </source>
</reference>
<dbReference type="CDD" id="cd02556">
    <property type="entry name" value="PseudoU_synth_RluB"/>
    <property type="match status" value="1"/>
</dbReference>
<dbReference type="SUPFAM" id="SSF55174">
    <property type="entry name" value="Alpha-L RNA-binding motif"/>
    <property type="match status" value="1"/>
</dbReference>
<comment type="function">
    <text evidence="5">Responsible for synthesis of pseudouridine from uracil-2605 in 23S ribosomal RNA.</text>
</comment>
<evidence type="ECO:0000256" key="5">
    <source>
        <dbReference type="ARBA" id="ARBA00037383"/>
    </source>
</evidence>
<dbReference type="Pfam" id="PF00849">
    <property type="entry name" value="PseudoU_synth_2"/>
    <property type="match status" value="1"/>
</dbReference>
<dbReference type="SUPFAM" id="SSF55120">
    <property type="entry name" value="Pseudouridine synthase"/>
    <property type="match status" value="1"/>
</dbReference>
<evidence type="ECO:0000256" key="8">
    <source>
        <dbReference type="SAM" id="MobiDB-lite"/>
    </source>
</evidence>
<dbReference type="Gene3D" id="3.30.70.580">
    <property type="entry name" value="Pseudouridine synthase I, catalytic domain, N-terminal subdomain"/>
    <property type="match status" value="1"/>
</dbReference>
<dbReference type="GO" id="GO:0003723">
    <property type="term" value="F:RNA binding"/>
    <property type="evidence" value="ECO:0007669"/>
    <property type="project" value="UniProtKB-KW"/>
</dbReference>
<dbReference type="GO" id="GO:0005829">
    <property type="term" value="C:cytosol"/>
    <property type="evidence" value="ECO:0007669"/>
    <property type="project" value="UniProtKB-ARBA"/>
</dbReference>
<evidence type="ECO:0000259" key="9">
    <source>
        <dbReference type="SMART" id="SM00363"/>
    </source>
</evidence>
<feature type="domain" description="RNA-binding S4" evidence="9">
    <location>
        <begin position="3"/>
        <end position="93"/>
    </location>
</feature>
<dbReference type="PANTHER" id="PTHR47683">
    <property type="entry name" value="PSEUDOURIDINE SYNTHASE FAMILY PROTEIN-RELATED"/>
    <property type="match status" value="1"/>
</dbReference>
<dbReference type="FunFam" id="3.30.70.1560:FF:000001">
    <property type="entry name" value="Pseudouridine synthase"/>
    <property type="match status" value="1"/>
</dbReference>
<proteinExistence type="inferred from homology"/>
<protein>
    <recommendedName>
        <fullName evidence="7">Pseudouridine synthase</fullName>
        <ecNumber evidence="7">5.4.99.-</ecNumber>
    </recommendedName>
</protein>
<dbReference type="AlphaFoldDB" id="A0A7D9H5A5"/>
<dbReference type="Gene3D" id="3.30.70.1560">
    <property type="entry name" value="Alpha-L RNA-binding motif"/>
    <property type="match status" value="1"/>
</dbReference>
<dbReference type="InterPro" id="IPR002942">
    <property type="entry name" value="S4_RNA-bd"/>
</dbReference>
<evidence type="ECO:0000256" key="3">
    <source>
        <dbReference type="ARBA" id="ARBA00023235"/>
    </source>
</evidence>
<dbReference type="InterPro" id="IPR006145">
    <property type="entry name" value="PsdUridine_synth_RsuA/RluA"/>
</dbReference>
<organism evidence="10">
    <name type="scientific">uncultured Woeseiaceae bacterium</name>
    <dbReference type="NCBI Taxonomy" id="1983305"/>
    <lineage>
        <taxon>Bacteria</taxon>
        <taxon>Pseudomonadati</taxon>
        <taxon>Pseudomonadota</taxon>
        <taxon>Gammaproteobacteria</taxon>
        <taxon>Woeseiales</taxon>
        <taxon>Woeseiaceae</taxon>
        <taxon>environmental samples</taxon>
    </lineage>
</organism>
<dbReference type="CDD" id="cd00165">
    <property type="entry name" value="S4"/>
    <property type="match status" value="1"/>
</dbReference>
<evidence type="ECO:0000256" key="1">
    <source>
        <dbReference type="ARBA" id="ARBA00008348"/>
    </source>
</evidence>
<dbReference type="PANTHER" id="PTHR47683:SF3">
    <property type="entry name" value="RIBOSOMAL LARGE SUBUNIT PSEUDOURIDINE SYNTHASE B"/>
    <property type="match status" value="1"/>
</dbReference>
<evidence type="ECO:0000256" key="6">
    <source>
        <dbReference type="PROSITE-ProRule" id="PRU00182"/>
    </source>
</evidence>
<evidence type="ECO:0000256" key="4">
    <source>
        <dbReference type="ARBA" id="ARBA00036944"/>
    </source>
</evidence>
<dbReference type="NCBIfam" id="NF007976">
    <property type="entry name" value="PRK10700.1"/>
    <property type="match status" value="1"/>
</dbReference>
<dbReference type="NCBIfam" id="TIGR00093">
    <property type="entry name" value="pseudouridine synthase"/>
    <property type="match status" value="1"/>
</dbReference>
<dbReference type="InterPro" id="IPR020094">
    <property type="entry name" value="TruA/RsuA/RluB/E/F_N"/>
</dbReference>
<dbReference type="EC" id="5.4.99.-" evidence="7"/>
<dbReference type="Gene3D" id="3.10.290.10">
    <property type="entry name" value="RNA-binding S4 domain"/>
    <property type="match status" value="1"/>
</dbReference>
<dbReference type="PROSITE" id="PS01149">
    <property type="entry name" value="PSI_RSU"/>
    <property type="match status" value="1"/>
</dbReference>
<keyword evidence="10" id="KW-0456">Lyase</keyword>
<dbReference type="InterPro" id="IPR042092">
    <property type="entry name" value="PsdUridine_s_RsuA/RluB/E/F_cat"/>
</dbReference>
<comment type="similarity">
    <text evidence="1 7">Belongs to the pseudouridine synthase RsuA family.</text>
</comment>
<dbReference type="InterPro" id="IPR020103">
    <property type="entry name" value="PsdUridine_synth_cat_dom_sf"/>
</dbReference>
<dbReference type="PROSITE" id="PS50889">
    <property type="entry name" value="S4"/>
    <property type="match status" value="1"/>
</dbReference>
<gene>
    <name evidence="10" type="primary">rluB</name>
    <name evidence="10" type="ORF">JTBM06_V1_390009</name>
</gene>
<keyword evidence="2 6" id="KW-0694">RNA-binding</keyword>